<comment type="caution">
    <text evidence="1">The sequence shown here is derived from an EMBL/GenBank/DDBJ whole genome shotgun (WGS) entry which is preliminary data.</text>
</comment>
<name>A0A0P9DIK5_9CHLR</name>
<evidence type="ECO:0000313" key="2">
    <source>
        <dbReference type="Proteomes" id="UP000050509"/>
    </source>
</evidence>
<evidence type="ECO:0000313" key="1">
    <source>
        <dbReference type="EMBL" id="KPV53254.1"/>
    </source>
</evidence>
<gene>
    <name evidence="1" type="ORF">SE17_10720</name>
</gene>
<dbReference type="Proteomes" id="UP000050509">
    <property type="component" value="Unassembled WGS sequence"/>
</dbReference>
<accession>A0A0P9DIK5</accession>
<dbReference type="EMBL" id="LJCR01000301">
    <property type="protein sequence ID" value="KPV53254.1"/>
    <property type="molecule type" value="Genomic_DNA"/>
</dbReference>
<proteinExistence type="predicted"/>
<dbReference type="AlphaFoldDB" id="A0A0P9DIK5"/>
<reference evidence="1 2" key="1">
    <citation type="submission" date="2015-09" db="EMBL/GenBank/DDBJ databases">
        <title>Draft genome sequence of Kouleothrix aurantiaca JCM 19913.</title>
        <authorList>
            <person name="Hemp J."/>
        </authorList>
    </citation>
    <scope>NUCLEOTIDE SEQUENCE [LARGE SCALE GENOMIC DNA]</scope>
    <source>
        <strain evidence="1 2">COM-B</strain>
    </source>
</reference>
<keyword evidence="2" id="KW-1185">Reference proteome</keyword>
<sequence>MSELPVFNPANPAIRTKVIYELNREEFEALVRHHYLHPTYTIPTSTRGTFTVFVTGAHSTQERQVLAAYYEHSADTIPAETVPAVDLLLDGLVSMGILPAGIYELSFGDPQPGAIVDAPAQ</sequence>
<protein>
    <submittedName>
        <fullName evidence="1">Uncharacterized protein</fullName>
    </submittedName>
</protein>
<organism evidence="1 2">
    <name type="scientific">Kouleothrix aurantiaca</name>
    <dbReference type="NCBI Taxonomy" id="186479"/>
    <lineage>
        <taxon>Bacteria</taxon>
        <taxon>Bacillati</taxon>
        <taxon>Chloroflexota</taxon>
        <taxon>Chloroflexia</taxon>
        <taxon>Chloroflexales</taxon>
        <taxon>Roseiflexineae</taxon>
        <taxon>Roseiflexaceae</taxon>
        <taxon>Kouleothrix</taxon>
    </lineage>
</organism>